<dbReference type="RefSeq" id="WP_075639419.1">
    <property type="nucleotide sequence ID" value="NZ_MKIM01000026.1"/>
</dbReference>
<keyword evidence="2" id="KW-1185">Reference proteome</keyword>
<proteinExistence type="predicted"/>
<organism evidence="1 2">
    <name type="scientific">Rhizobium oryziradicis</name>
    <dbReference type="NCBI Taxonomy" id="1867956"/>
    <lineage>
        <taxon>Bacteria</taxon>
        <taxon>Pseudomonadati</taxon>
        <taxon>Pseudomonadota</taxon>
        <taxon>Alphaproteobacteria</taxon>
        <taxon>Hyphomicrobiales</taxon>
        <taxon>Rhizobiaceae</taxon>
        <taxon>Rhizobium/Agrobacterium group</taxon>
        <taxon>Rhizobium</taxon>
    </lineage>
</organism>
<dbReference type="AlphaFoldDB" id="A0A1Q8ZSL7"/>
<dbReference type="Proteomes" id="UP000186894">
    <property type="component" value="Unassembled WGS sequence"/>
</dbReference>
<dbReference type="STRING" id="1867956.BJF95_04870"/>
<comment type="caution">
    <text evidence="1">The sequence shown here is derived from an EMBL/GenBank/DDBJ whole genome shotgun (WGS) entry which is preliminary data.</text>
</comment>
<dbReference type="OrthoDB" id="8084279at2"/>
<reference evidence="1 2" key="1">
    <citation type="submission" date="2016-09" db="EMBL/GenBank/DDBJ databases">
        <title>Rhizobium oryziradicis sp. nov., isolated from the root of rice.</title>
        <authorList>
            <person name="Zhao J."/>
            <person name="Zhang X."/>
        </authorList>
    </citation>
    <scope>NUCLEOTIDE SEQUENCE [LARGE SCALE GENOMIC DNA]</scope>
    <source>
        <strain evidence="1 2">N19</strain>
    </source>
</reference>
<name>A0A1Q8ZSL7_9HYPH</name>
<protein>
    <submittedName>
        <fullName evidence="1">Uncharacterized protein</fullName>
    </submittedName>
</protein>
<gene>
    <name evidence="1" type="ORF">BJF95_04870</name>
</gene>
<evidence type="ECO:0000313" key="2">
    <source>
        <dbReference type="Proteomes" id="UP000186894"/>
    </source>
</evidence>
<dbReference type="EMBL" id="MKIM01000026">
    <property type="protein sequence ID" value="OLP44916.1"/>
    <property type="molecule type" value="Genomic_DNA"/>
</dbReference>
<evidence type="ECO:0000313" key="1">
    <source>
        <dbReference type="EMBL" id="OLP44916.1"/>
    </source>
</evidence>
<sequence>METANDLPTRMQDIVNDENLTKDEKIEALRGLYDHARGEQRAASESPMIDDDGLNDTLRNIEKALADLGAKPSAHENGPASL</sequence>
<accession>A0A1Q8ZSL7</accession>